<reference evidence="5 6" key="1">
    <citation type="journal article" date="2019" name="Commun. Biol.">
        <title>The bagworm genome reveals a unique fibroin gene that provides high tensile strength.</title>
        <authorList>
            <person name="Kono N."/>
            <person name="Nakamura H."/>
            <person name="Ohtoshi R."/>
            <person name="Tomita M."/>
            <person name="Numata K."/>
            <person name="Arakawa K."/>
        </authorList>
    </citation>
    <scope>NUCLEOTIDE SEQUENCE [LARGE SCALE GENOMIC DNA]</scope>
</reference>
<proteinExistence type="inferred from homology"/>
<evidence type="ECO:0000256" key="2">
    <source>
        <dbReference type="ARBA" id="ARBA00022840"/>
    </source>
</evidence>
<feature type="non-terminal residue" evidence="5">
    <location>
        <position position="1"/>
    </location>
</feature>
<feature type="domain" description="Kinesin motor" evidence="4">
    <location>
        <begin position="1"/>
        <end position="91"/>
    </location>
</feature>
<keyword evidence="1 3" id="KW-0547">Nucleotide-binding</keyword>
<dbReference type="InterPro" id="IPR001752">
    <property type="entry name" value="Kinesin_motor_dom"/>
</dbReference>
<dbReference type="SUPFAM" id="SSF52540">
    <property type="entry name" value="P-loop containing nucleoside triphosphate hydrolases"/>
    <property type="match status" value="1"/>
</dbReference>
<dbReference type="Pfam" id="PF00225">
    <property type="entry name" value="Kinesin"/>
    <property type="match status" value="1"/>
</dbReference>
<dbReference type="GO" id="GO:0008017">
    <property type="term" value="F:microtubule binding"/>
    <property type="evidence" value="ECO:0007669"/>
    <property type="project" value="InterPro"/>
</dbReference>
<accession>A0A4C1ZVS3</accession>
<dbReference type="OrthoDB" id="3176171at2759"/>
<dbReference type="STRING" id="151549.A0A4C1ZVS3"/>
<dbReference type="PROSITE" id="PS50067">
    <property type="entry name" value="KINESIN_MOTOR_2"/>
    <property type="match status" value="1"/>
</dbReference>
<dbReference type="GO" id="GO:0005524">
    <property type="term" value="F:ATP binding"/>
    <property type="evidence" value="ECO:0007669"/>
    <property type="project" value="UniProtKB-UniRule"/>
</dbReference>
<keyword evidence="3" id="KW-0505">Motor protein</keyword>
<dbReference type="InterPro" id="IPR027417">
    <property type="entry name" value="P-loop_NTPase"/>
</dbReference>
<keyword evidence="6" id="KW-1185">Reference proteome</keyword>
<feature type="binding site" evidence="3">
    <location>
        <begin position="25"/>
        <end position="32"/>
    </location>
    <ligand>
        <name>ATP</name>
        <dbReference type="ChEBI" id="CHEBI:30616"/>
    </ligand>
</feature>
<organism evidence="5 6">
    <name type="scientific">Eumeta variegata</name>
    <name type="common">Bagworm moth</name>
    <name type="synonym">Eumeta japonica</name>
    <dbReference type="NCBI Taxonomy" id="151549"/>
    <lineage>
        <taxon>Eukaryota</taxon>
        <taxon>Metazoa</taxon>
        <taxon>Ecdysozoa</taxon>
        <taxon>Arthropoda</taxon>
        <taxon>Hexapoda</taxon>
        <taxon>Insecta</taxon>
        <taxon>Pterygota</taxon>
        <taxon>Neoptera</taxon>
        <taxon>Endopterygota</taxon>
        <taxon>Lepidoptera</taxon>
        <taxon>Glossata</taxon>
        <taxon>Ditrysia</taxon>
        <taxon>Tineoidea</taxon>
        <taxon>Psychidae</taxon>
        <taxon>Oiketicinae</taxon>
        <taxon>Eumeta</taxon>
    </lineage>
</organism>
<dbReference type="EMBL" id="BGZK01002183">
    <property type="protein sequence ID" value="GBP91572.1"/>
    <property type="molecule type" value="Genomic_DNA"/>
</dbReference>
<comment type="similarity">
    <text evidence="3">Belongs to the TRAFAC class myosin-kinesin ATPase superfamily. Kinesin family.</text>
</comment>
<dbReference type="GO" id="GO:0003777">
    <property type="term" value="F:microtubule motor activity"/>
    <property type="evidence" value="ECO:0007669"/>
    <property type="project" value="InterPro"/>
</dbReference>
<dbReference type="AlphaFoldDB" id="A0A4C1ZVS3"/>
<evidence type="ECO:0000256" key="3">
    <source>
        <dbReference type="PROSITE-ProRule" id="PRU00283"/>
    </source>
</evidence>
<evidence type="ECO:0000313" key="6">
    <source>
        <dbReference type="Proteomes" id="UP000299102"/>
    </source>
</evidence>
<protein>
    <submittedName>
        <fullName evidence="5">Kinesin-like protein Klp98A</fullName>
    </submittedName>
</protein>
<sequence length="91" mass="9611">VFEKLGRAVLAAVEGGVPACVLAYGQSATGKTHTMMGADLQPGLVPRLCAALAAKYRELTIRFQSVACLRPPTVRCSPRRPPSAAHVIRLA</sequence>
<gene>
    <name evidence="5" type="primary">Klp98A</name>
    <name evidence="5" type="ORF">EVAR_62150_1</name>
</gene>
<evidence type="ECO:0000313" key="5">
    <source>
        <dbReference type="EMBL" id="GBP91572.1"/>
    </source>
</evidence>
<dbReference type="GO" id="GO:0007018">
    <property type="term" value="P:microtubule-based movement"/>
    <property type="evidence" value="ECO:0007669"/>
    <property type="project" value="InterPro"/>
</dbReference>
<dbReference type="Proteomes" id="UP000299102">
    <property type="component" value="Unassembled WGS sequence"/>
</dbReference>
<dbReference type="Gene3D" id="3.40.850.10">
    <property type="entry name" value="Kinesin motor domain"/>
    <property type="match status" value="1"/>
</dbReference>
<dbReference type="PANTHER" id="PTHR47117">
    <property type="entry name" value="STAR-RELATED LIPID TRANSFER PROTEIN 9"/>
    <property type="match status" value="1"/>
</dbReference>
<evidence type="ECO:0000256" key="1">
    <source>
        <dbReference type="ARBA" id="ARBA00022741"/>
    </source>
</evidence>
<keyword evidence="2 3" id="KW-0067">ATP-binding</keyword>
<comment type="caution">
    <text evidence="5">The sequence shown here is derived from an EMBL/GenBank/DDBJ whole genome shotgun (WGS) entry which is preliminary data.</text>
</comment>
<evidence type="ECO:0000259" key="4">
    <source>
        <dbReference type="PROSITE" id="PS50067"/>
    </source>
</evidence>
<name>A0A4C1ZVS3_EUMVA</name>
<dbReference type="InterPro" id="IPR036961">
    <property type="entry name" value="Kinesin_motor_dom_sf"/>
</dbReference>